<dbReference type="Pfam" id="PF08929">
    <property type="entry name" value="PoNi_C"/>
    <property type="match status" value="1"/>
</dbReference>
<feature type="domain" description="PoNi N-terminal" evidence="1">
    <location>
        <begin position="26"/>
        <end position="117"/>
    </location>
</feature>
<dbReference type="InterPro" id="IPR015025">
    <property type="entry name" value="PoNi_C"/>
</dbReference>
<gene>
    <name evidence="3" type="ORF">SAMN02787073_5086</name>
</gene>
<evidence type="ECO:0000313" key="4">
    <source>
        <dbReference type="Proteomes" id="UP000184108"/>
    </source>
</evidence>
<dbReference type="Proteomes" id="UP000184108">
    <property type="component" value="Unassembled WGS sequence"/>
</dbReference>
<sequence length="234" mass="28339">MRTNLKEQKILINYIDLNIEDIKYFEESIQTNKTVEDRIPSVKRKIFKLSLHTLIAKYSAGYEIQELNKEFPQVIEYLVEGWDYEDDFLSLDDYISLLWMLSIGVMLEIGSLDFDKIVHIVDKCQYKDFIYDTIISSRKENRKISEIEKFPNEFGFLKKLFENRDISELKNYLDKNWYKRMKPTYWYDNDKNKNDVFFGYWSFESAALVKILVLDNKPLKDQQYYPYDLVHWKD</sequence>
<name>A0A1M5NW95_9FLAO</name>
<dbReference type="Pfam" id="PF08928">
    <property type="entry name" value="PoNi_N"/>
    <property type="match status" value="1"/>
</dbReference>
<dbReference type="InterPro" id="IPR015024">
    <property type="entry name" value="PoNi_N"/>
</dbReference>
<accession>A0A1M5NW95</accession>
<proteinExistence type="predicted"/>
<dbReference type="AlphaFoldDB" id="A0A1M5NW95"/>
<dbReference type="InterPro" id="IPR028983">
    <property type="entry name" value="PA2201-like_C"/>
</dbReference>
<evidence type="ECO:0000313" key="3">
    <source>
        <dbReference type="EMBL" id="SHG93253.1"/>
    </source>
</evidence>
<dbReference type="EMBL" id="FQVE01000009">
    <property type="protein sequence ID" value="SHG93253.1"/>
    <property type="molecule type" value="Genomic_DNA"/>
</dbReference>
<evidence type="ECO:0000259" key="1">
    <source>
        <dbReference type="Pfam" id="PF08928"/>
    </source>
</evidence>
<dbReference type="RefSeq" id="WP_073175726.1">
    <property type="nucleotide sequence ID" value="NZ_FQVE01000009.1"/>
</dbReference>
<feature type="domain" description="PoNi C-terminal" evidence="2">
    <location>
        <begin position="127"/>
        <end position="229"/>
    </location>
</feature>
<evidence type="ECO:0008006" key="5">
    <source>
        <dbReference type="Google" id="ProtNLM"/>
    </source>
</evidence>
<reference evidence="4" key="1">
    <citation type="submission" date="2016-11" db="EMBL/GenBank/DDBJ databases">
        <authorList>
            <person name="Varghese N."/>
            <person name="Submissions S."/>
        </authorList>
    </citation>
    <scope>NUCLEOTIDE SEQUENCE [LARGE SCALE GENOMIC DNA]</scope>
    <source>
        <strain evidence="4">YR203</strain>
    </source>
</reference>
<protein>
    <recommendedName>
        <fullName evidence="5">PoNi C-terminal domain-containing protein</fullName>
    </recommendedName>
</protein>
<dbReference type="SUPFAM" id="SSF140731">
    <property type="entry name" value="PA2201 C-terminal domain-like"/>
    <property type="match status" value="1"/>
</dbReference>
<evidence type="ECO:0000259" key="2">
    <source>
        <dbReference type="Pfam" id="PF08929"/>
    </source>
</evidence>
<dbReference type="Gene3D" id="1.10.3920.10">
    <property type="entry name" value="PA2201 C-terminal domain-like"/>
    <property type="match status" value="1"/>
</dbReference>
<organism evidence="3 4">
    <name type="scientific">Chryseobacterium vrystaatense</name>
    <dbReference type="NCBI Taxonomy" id="307480"/>
    <lineage>
        <taxon>Bacteria</taxon>
        <taxon>Pseudomonadati</taxon>
        <taxon>Bacteroidota</taxon>
        <taxon>Flavobacteriia</taxon>
        <taxon>Flavobacteriales</taxon>
        <taxon>Weeksellaceae</taxon>
        <taxon>Chryseobacterium group</taxon>
        <taxon>Chryseobacterium</taxon>
    </lineage>
</organism>